<proteinExistence type="predicted"/>
<feature type="region of interest" description="Disordered" evidence="1">
    <location>
        <begin position="574"/>
        <end position="594"/>
    </location>
</feature>
<reference evidence="3 5" key="2">
    <citation type="submission" date="2018-08" db="EMBL/GenBank/DDBJ databases">
        <title>Genomic Encyclopedia of Archaeal and Bacterial Type Strains, Phase II (KMG-II): from individual species to whole genera.</title>
        <authorList>
            <person name="Goeker M."/>
        </authorList>
    </citation>
    <scope>NUCLEOTIDE SEQUENCE [LARGE SCALE GENOMIC DNA]</scope>
    <source>
        <strain evidence="3 5">DSM 2261</strain>
    </source>
</reference>
<dbReference type="KEGG" id="age:AA314_01081"/>
<evidence type="ECO:0000313" key="3">
    <source>
        <dbReference type="EMBL" id="REG28001.1"/>
    </source>
</evidence>
<dbReference type="EMBL" id="QUMU01000009">
    <property type="protein sequence ID" value="REG28001.1"/>
    <property type="molecule type" value="Genomic_DNA"/>
</dbReference>
<dbReference type="Proteomes" id="UP000256345">
    <property type="component" value="Unassembled WGS sequence"/>
</dbReference>
<dbReference type="AlphaFoldDB" id="A0AAC8Q1V2"/>
<evidence type="ECO:0000313" key="2">
    <source>
        <dbReference type="EMBL" id="AKI99454.1"/>
    </source>
</evidence>
<evidence type="ECO:0000313" key="5">
    <source>
        <dbReference type="Proteomes" id="UP000256345"/>
    </source>
</evidence>
<evidence type="ECO:0000313" key="4">
    <source>
        <dbReference type="Proteomes" id="UP000035579"/>
    </source>
</evidence>
<gene>
    <name evidence="2" type="ORF">AA314_01081</name>
    <name evidence="3" type="ORF">ATI61_109343</name>
</gene>
<keyword evidence="5" id="KW-1185">Reference proteome</keyword>
<accession>A0AAC8Q1V2</accession>
<dbReference type="EMBL" id="CP011509">
    <property type="protein sequence ID" value="AKI99454.1"/>
    <property type="molecule type" value="Genomic_DNA"/>
</dbReference>
<evidence type="ECO:0000256" key="1">
    <source>
        <dbReference type="SAM" id="MobiDB-lite"/>
    </source>
</evidence>
<dbReference type="Proteomes" id="UP000035579">
    <property type="component" value="Chromosome"/>
</dbReference>
<organism evidence="2 4">
    <name type="scientific">Archangium gephyra</name>
    <dbReference type="NCBI Taxonomy" id="48"/>
    <lineage>
        <taxon>Bacteria</taxon>
        <taxon>Pseudomonadati</taxon>
        <taxon>Myxococcota</taxon>
        <taxon>Myxococcia</taxon>
        <taxon>Myxococcales</taxon>
        <taxon>Cystobacterineae</taxon>
        <taxon>Archangiaceae</taxon>
        <taxon>Archangium</taxon>
    </lineage>
</organism>
<dbReference type="RefSeq" id="WP_047854557.1">
    <property type="nucleotide sequence ID" value="NZ_CP011509.1"/>
</dbReference>
<reference evidence="2 4" key="1">
    <citation type="submission" date="2015-05" db="EMBL/GenBank/DDBJ databases">
        <title>Genome assembly of Archangium gephyra DSM 2261.</title>
        <authorList>
            <person name="Sharma G."/>
            <person name="Subramanian S."/>
        </authorList>
    </citation>
    <scope>NUCLEOTIDE SEQUENCE [LARGE SCALE GENOMIC DNA]</scope>
    <source>
        <strain evidence="2 4">DSM 2261</strain>
    </source>
</reference>
<sequence length="594" mass="64002">MSVLETPRILFRGQIAWDPIVTNNYESFYNECTSQTVLSPGETVQAFRQAAIQSVKSGNWNPHGTHRSVMFETAVSGVDLGNGVVLDDPFVTAPVAFSGMLVDLEPYGTFTSQLFFDTMNFGIAGGCRIVAPRTSRFTDRYINFSRNLTYKVIAGVASVVWQTSFAKTQGLRIDAHGSTALQALSKALEDDDVLGLTVRWNAYRTLYYNTQDKAALPGLQSQLVERLEGGGFQPNPSRSMLVGVVGLWRRGEPAHEPGDRALLSTEAQTGPVVATAHARLSGSRLTLDLSNSVSETGVDLVKQPLGDLSVVAVDPASGKDLATLGTFDYSQYDRAAYERSSGIVTLPVDPGVASQAAKANLELRQANGTVLLREEALRALPTAPNTYLDEGQSTTVQVQVFDRGAPAPAGVDVTVATLSADGGTVVETSVVQTGEGGLADVNISSTKGGGVVGYMLVPGSNPTIPDGIDPQLTTYMYVRTLPADADIAQLPATWENVYAKVLSNWNAMAPCMDNWLRLDDAEQVRAYGPVLKRLTDPSQFESFRFMPVTRDMTAGERTLLYAFLDGTKALHAMSEAAEPEQKDNVKLSRAMRSH</sequence>
<protein>
    <submittedName>
        <fullName evidence="2">Uncharacterized protein</fullName>
    </submittedName>
</protein>
<name>A0AAC8Q1V2_9BACT</name>